<dbReference type="EMBL" id="SSTD01010708">
    <property type="protein sequence ID" value="TYK11562.1"/>
    <property type="molecule type" value="Genomic_DNA"/>
</dbReference>
<accession>A0A5D3CJT6</accession>
<evidence type="ECO:0008006" key="6">
    <source>
        <dbReference type="Google" id="ProtNLM"/>
    </source>
</evidence>
<reference evidence="4 5" key="1">
    <citation type="submission" date="2019-08" db="EMBL/GenBank/DDBJ databases">
        <title>Draft genome sequences of two oriental melons (Cucumis melo L. var makuwa).</title>
        <authorList>
            <person name="Kwon S.-Y."/>
        </authorList>
    </citation>
    <scope>NUCLEOTIDE SEQUENCE [LARGE SCALE GENOMIC DNA]</scope>
    <source>
        <strain evidence="5">cv. Chang Bougi</strain>
        <strain evidence="4">cv. SW 3</strain>
        <tissue evidence="3">Leaf</tissue>
    </source>
</reference>
<sequence>MAFTHPSCLSSGARISLAIPNDAPIGLVIPKDAHISLVIPKDAHISLVIPKDARISLVNPKDTTIRKLARLEIRDYWRFAVGCSANEAAKGGLTSADAVEQRTHGGVRLRETEREVGKRRDRGGRTLNLKKLPKMETEVETEMRRRRRDEVGQRYSSGEERRGRRR</sequence>
<feature type="compositionally biased region" description="Basic and acidic residues" evidence="1">
    <location>
        <begin position="133"/>
        <end position="166"/>
    </location>
</feature>
<evidence type="ECO:0000313" key="5">
    <source>
        <dbReference type="Proteomes" id="UP000321947"/>
    </source>
</evidence>
<organism evidence="3 5">
    <name type="scientific">Cucumis melo var. makuwa</name>
    <name type="common">Oriental melon</name>
    <dbReference type="NCBI Taxonomy" id="1194695"/>
    <lineage>
        <taxon>Eukaryota</taxon>
        <taxon>Viridiplantae</taxon>
        <taxon>Streptophyta</taxon>
        <taxon>Embryophyta</taxon>
        <taxon>Tracheophyta</taxon>
        <taxon>Spermatophyta</taxon>
        <taxon>Magnoliopsida</taxon>
        <taxon>eudicotyledons</taxon>
        <taxon>Gunneridae</taxon>
        <taxon>Pentapetalae</taxon>
        <taxon>rosids</taxon>
        <taxon>fabids</taxon>
        <taxon>Cucurbitales</taxon>
        <taxon>Cucurbitaceae</taxon>
        <taxon>Benincaseae</taxon>
        <taxon>Cucumis</taxon>
    </lineage>
</organism>
<gene>
    <name evidence="3" type="ORF">E5676_scaffold952G00240</name>
    <name evidence="2" type="ORF">E6C27_scaffold60G001220</name>
</gene>
<dbReference type="Proteomes" id="UP000321947">
    <property type="component" value="Unassembled WGS sequence"/>
</dbReference>
<comment type="caution">
    <text evidence="3">The sequence shown here is derived from an EMBL/GenBank/DDBJ whole genome shotgun (WGS) entry which is preliminary data.</text>
</comment>
<protein>
    <recommendedName>
        <fullName evidence="6">NBS-LRR type resistance protein</fullName>
    </recommendedName>
</protein>
<dbReference type="AlphaFoldDB" id="A0A5D3CJT6"/>
<dbReference type="EMBL" id="SSTE01011134">
    <property type="protein sequence ID" value="KAA0051732.1"/>
    <property type="molecule type" value="Genomic_DNA"/>
</dbReference>
<evidence type="ECO:0000256" key="1">
    <source>
        <dbReference type="SAM" id="MobiDB-lite"/>
    </source>
</evidence>
<evidence type="ECO:0000313" key="4">
    <source>
        <dbReference type="Proteomes" id="UP000321393"/>
    </source>
</evidence>
<feature type="region of interest" description="Disordered" evidence="1">
    <location>
        <begin position="113"/>
        <end position="166"/>
    </location>
</feature>
<name>A0A5D3CJT6_CUCMM</name>
<dbReference type="Proteomes" id="UP000321393">
    <property type="component" value="Unassembled WGS sequence"/>
</dbReference>
<proteinExistence type="predicted"/>
<evidence type="ECO:0000313" key="2">
    <source>
        <dbReference type="EMBL" id="KAA0051732.1"/>
    </source>
</evidence>
<evidence type="ECO:0000313" key="3">
    <source>
        <dbReference type="EMBL" id="TYK11562.1"/>
    </source>
</evidence>